<feature type="compositionally biased region" description="Basic and acidic residues" evidence="2">
    <location>
        <begin position="372"/>
        <end position="388"/>
    </location>
</feature>
<accession>A0A2A9MGJ2</accession>
<feature type="compositionally biased region" description="Basic and acidic residues" evidence="2">
    <location>
        <begin position="119"/>
        <end position="131"/>
    </location>
</feature>
<name>A0A2A9MGJ2_BESBE</name>
<evidence type="ECO:0000313" key="3">
    <source>
        <dbReference type="EMBL" id="PFH34773.1"/>
    </source>
</evidence>
<feature type="region of interest" description="Disordered" evidence="2">
    <location>
        <begin position="1"/>
        <end position="195"/>
    </location>
</feature>
<evidence type="ECO:0000256" key="2">
    <source>
        <dbReference type="SAM" id="MobiDB-lite"/>
    </source>
</evidence>
<proteinExistence type="inferred from homology"/>
<comment type="similarity">
    <text evidence="1">Belongs to the class IV-like SAM-binding methyltransferase superfamily.</text>
</comment>
<dbReference type="InterPro" id="IPR029028">
    <property type="entry name" value="Alpha/beta_knot_MTases"/>
</dbReference>
<dbReference type="Proteomes" id="UP000224006">
    <property type="component" value="Chromosome VI"/>
</dbReference>
<evidence type="ECO:0000313" key="4">
    <source>
        <dbReference type="Proteomes" id="UP000224006"/>
    </source>
</evidence>
<feature type="compositionally biased region" description="Acidic residues" evidence="2">
    <location>
        <begin position="317"/>
        <end position="331"/>
    </location>
</feature>
<dbReference type="GeneID" id="40311732"/>
<dbReference type="RefSeq" id="XP_029218782.1">
    <property type="nucleotide sequence ID" value="XM_029365199.1"/>
</dbReference>
<dbReference type="Gene3D" id="3.40.1280.10">
    <property type="match status" value="2"/>
</dbReference>
<feature type="compositionally biased region" description="Basic and acidic residues" evidence="2">
    <location>
        <begin position="260"/>
        <end position="288"/>
    </location>
</feature>
<feature type="compositionally biased region" description="Polar residues" evidence="2">
    <location>
        <begin position="1"/>
        <end position="29"/>
    </location>
</feature>
<dbReference type="CDD" id="cd18086">
    <property type="entry name" value="HsC9orf114-like"/>
    <property type="match status" value="1"/>
</dbReference>
<feature type="region of interest" description="Disordered" evidence="2">
    <location>
        <begin position="225"/>
        <end position="401"/>
    </location>
</feature>
<feature type="region of interest" description="Disordered" evidence="2">
    <location>
        <begin position="594"/>
        <end position="613"/>
    </location>
</feature>
<evidence type="ECO:0008006" key="5">
    <source>
        <dbReference type="Google" id="ProtNLM"/>
    </source>
</evidence>
<reference evidence="3 4" key="1">
    <citation type="submission" date="2017-09" db="EMBL/GenBank/DDBJ databases">
        <title>Genome sequencing of Besnoitia besnoiti strain Bb-Ger1.</title>
        <authorList>
            <person name="Schares G."/>
            <person name="Venepally P."/>
            <person name="Lorenzi H.A."/>
        </authorList>
    </citation>
    <scope>NUCLEOTIDE SEQUENCE [LARGE SCALE GENOMIC DNA]</scope>
    <source>
        <strain evidence="3 4">Bb-Ger1</strain>
    </source>
</reference>
<dbReference type="AlphaFoldDB" id="A0A2A9MGJ2"/>
<dbReference type="InterPro" id="IPR029026">
    <property type="entry name" value="tRNA_m1G_MTases_N"/>
</dbReference>
<sequence>MGPPAQSGSCKSQLVPSSWFVTSPCSSSAGAVEKSAKERPAAKRQEGRRDDGAESGGKRQGMTGSQEKKNPGGKAAAQWPPQDAAEKFRGRRDPGHPKGAPGRTLNGAFAKSARSASGESRRHSDISEKPAHAASFTWRKSGLFSGSDNRRGRFQGKNAKLYERERSTLRKAHAAGGVAGGEPSEDEGEVDVSVGADERKKMKAAAMAAISGALNEQQVLSDLEDARKKGKDIPFSRDAKRKRADSAFRRGSDIEICSGETKRLKTEKAKKNHAEDAGTKETGGRAKDSQSSPARPAEEDKGKEEEGEISQRVRTEADDEDDDEDDGADDEFQLHIVKRPVAQDKAGTRKPLDLASSDRRHEDSSGPRAQAKGRERAHWREAQSDQRGSRASGAGWKDSRYSSPAFDVAVGEKRFFPPLGAAPKQAETETGSDASDAEVENGNPKTDREKETGELLRFIPKTLPFAGARRTRTLSIALPASIVDNAQTLELRAALVGHIARTLTVFGVDEIVIYEDVAASISRGAKGGEGHSRALEFFVRNLRYLETPQFLRKALFPIHPDLRFAGLQNPLDAPHHLRRNEWLPYREGVVVASSKSRESGKQGSSVEGEHTKGFEEEVKLSAAQEKKLKAQQGAWVECGLPRHVWIPGDRLEGGMRVTVRLEPSVRHLQRQPPLEGSGADGPLMRGVAVSPDEPPVKAGLYWGYRVRIAQHFKDVFSHCPFSSDGRYDLTVGTSERGTRVGRDFKLPANYKHMLLVFGGLQGLEAVLLDRQSNCAPSRDPSTLFDLYLNTCAFQRSRTIRAEEAVPITLALLRPYLLEQDELSE</sequence>
<keyword evidence="4" id="KW-1185">Reference proteome</keyword>
<feature type="compositionally biased region" description="Basic and acidic residues" evidence="2">
    <location>
        <begin position="225"/>
        <end position="253"/>
    </location>
</feature>
<dbReference type="EMBL" id="NWUJ01000006">
    <property type="protein sequence ID" value="PFH34773.1"/>
    <property type="molecule type" value="Genomic_DNA"/>
</dbReference>
<gene>
    <name evidence="3" type="ORF">BESB_068060</name>
</gene>
<organism evidence="3 4">
    <name type="scientific">Besnoitia besnoiti</name>
    <name type="common">Apicomplexan protozoan</name>
    <dbReference type="NCBI Taxonomy" id="94643"/>
    <lineage>
        <taxon>Eukaryota</taxon>
        <taxon>Sar</taxon>
        <taxon>Alveolata</taxon>
        <taxon>Apicomplexa</taxon>
        <taxon>Conoidasida</taxon>
        <taxon>Coccidia</taxon>
        <taxon>Eucoccidiorida</taxon>
        <taxon>Eimeriorina</taxon>
        <taxon>Sarcocystidae</taxon>
        <taxon>Besnoitia</taxon>
    </lineage>
</organism>
<feature type="compositionally biased region" description="Basic and acidic residues" evidence="2">
    <location>
        <begin position="84"/>
        <end position="96"/>
    </location>
</feature>
<comment type="caution">
    <text evidence="3">The sequence shown here is derived from an EMBL/GenBank/DDBJ whole genome shotgun (WGS) entry which is preliminary data.</text>
</comment>
<protein>
    <recommendedName>
        <fullName evidence="5">RNA methyltransferase</fullName>
    </recommendedName>
</protein>
<dbReference type="SUPFAM" id="SSF75217">
    <property type="entry name" value="alpha/beta knot"/>
    <property type="match status" value="1"/>
</dbReference>
<dbReference type="PANTHER" id="PTHR12150">
    <property type="entry name" value="CLASS IV SAM-BINDING METHYLTRANSFERASE-RELATED"/>
    <property type="match status" value="1"/>
</dbReference>
<dbReference type="PANTHER" id="PTHR12150:SF13">
    <property type="entry name" value="METHYLTRANSFERASE C9ORF114-RELATED"/>
    <property type="match status" value="1"/>
</dbReference>
<dbReference type="OrthoDB" id="361029at2759"/>
<feature type="compositionally biased region" description="Basic and acidic residues" evidence="2">
    <location>
        <begin position="34"/>
        <end position="52"/>
    </location>
</feature>
<dbReference type="KEGG" id="bbes:BESB_068060"/>
<feature type="compositionally biased region" description="Basic and acidic residues" evidence="2">
    <location>
        <begin position="346"/>
        <end position="365"/>
    </location>
</feature>
<evidence type="ECO:0000256" key="1">
    <source>
        <dbReference type="ARBA" id="ARBA00009841"/>
    </source>
</evidence>
<dbReference type="InterPro" id="IPR003750">
    <property type="entry name" value="Put_MeTrfase-C9orf114-like"/>
</dbReference>
<dbReference type="STRING" id="94643.A0A2A9MGJ2"/>
<feature type="region of interest" description="Disordered" evidence="2">
    <location>
        <begin position="417"/>
        <end position="452"/>
    </location>
</feature>
<feature type="compositionally biased region" description="Basic and acidic residues" evidence="2">
    <location>
        <begin position="296"/>
        <end position="316"/>
    </location>
</feature>
<dbReference type="VEuPathDB" id="ToxoDB:BESB_068060"/>
<dbReference type="Pfam" id="PF02598">
    <property type="entry name" value="Methyltrn_RNA_3"/>
    <property type="match status" value="1"/>
</dbReference>